<dbReference type="CDD" id="cd03784">
    <property type="entry name" value="GT1_Gtf-like"/>
    <property type="match status" value="1"/>
</dbReference>
<dbReference type="InterPro" id="IPR035595">
    <property type="entry name" value="UDP_glycos_trans_CS"/>
</dbReference>
<dbReference type="PANTHER" id="PTHR11926:SF1392">
    <property type="entry name" value="GLYCOSYLTRANSFERASE"/>
    <property type="match status" value="1"/>
</dbReference>
<evidence type="ECO:0000256" key="3">
    <source>
        <dbReference type="RuleBase" id="RU003718"/>
    </source>
</evidence>
<dbReference type="GO" id="GO:0005737">
    <property type="term" value="C:cytoplasm"/>
    <property type="evidence" value="ECO:0000318"/>
    <property type="project" value="GO_Central"/>
</dbReference>
<organism evidence="5 6">
    <name type="scientific">Spinacia oleracea</name>
    <name type="common">Spinach</name>
    <dbReference type="NCBI Taxonomy" id="3562"/>
    <lineage>
        <taxon>Eukaryota</taxon>
        <taxon>Viridiplantae</taxon>
        <taxon>Streptophyta</taxon>
        <taxon>Embryophyta</taxon>
        <taxon>Tracheophyta</taxon>
        <taxon>Spermatophyta</taxon>
        <taxon>Magnoliopsida</taxon>
        <taxon>eudicotyledons</taxon>
        <taxon>Gunneridae</taxon>
        <taxon>Pentapetalae</taxon>
        <taxon>Caryophyllales</taxon>
        <taxon>Chenopodiaceae</taxon>
        <taxon>Chenopodioideae</taxon>
        <taxon>Anserineae</taxon>
        <taxon>Spinacia</taxon>
    </lineage>
</organism>
<dbReference type="FunFam" id="3.40.50.2000:FF:000056">
    <property type="entry name" value="Glycosyltransferase"/>
    <property type="match status" value="1"/>
</dbReference>
<dbReference type="Gene3D" id="3.40.50.2000">
    <property type="entry name" value="Glycogen Phosphorylase B"/>
    <property type="match status" value="2"/>
</dbReference>
<dbReference type="EC" id="2.4.1.-" evidence="4"/>
<dbReference type="InterPro" id="IPR002213">
    <property type="entry name" value="UDP_glucos_trans"/>
</dbReference>
<dbReference type="PROSITE" id="PS00375">
    <property type="entry name" value="UDPGT"/>
    <property type="match status" value="1"/>
</dbReference>
<dbReference type="GO" id="GO:0080044">
    <property type="term" value="F:quercetin 7-O-glucosyltransferase activity"/>
    <property type="evidence" value="ECO:0000318"/>
    <property type="project" value="GO_Central"/>
</dbReference>
<comment type="similarity">
    <text evidence="1 3">Belongs to the UDP-glycosyltransferase family.</text>
</comment>
<reference evidence="5" key="1">
    <citation type="journal article" date="2021" name="Nat. Commun.">
        <title>Genomic analyses provide insights into spinach domestication and the genetic basis of agronomic traits.</title>
        <authorList>
            <person name="Cai X."/>
            <person name="Sun X."/>
            <person name="Xu C."/>
            <person name="Sun H."/>
            <person name="Wang X."/>
            <person name="Ge C."/>
            <person name="Zhang Z."/>
            <person name="Wang Q."/>
            <person name="Fei Z."/>
            <person name="Jiao C."/>
            <person name="Wang Q."/>
        </authorList>
    </citation>
    <scope>NUCLEOTIDE SEQUENCE [LARGE SCALE GENOMIC DNA]</scope>
    <source>
        <strain evidence="5">cv. Varoflay</strain>
    </source>
</reference>
<keyword evidence="2 3" id="KW-0808">Transferase</keyword>
<dbReference type="PANTHER" id="PTHR11926">
    <property type="entry name" value="GLUCOSYL/GLUCURONOSYL TRANSFERASES"/>
    <property type="match status" value="1"/>
</dbReference>
<dbReference type="AlphaFoldDB" id="A0A9R0IXF2"/>
<proteinExistence type="inferred from homology"/>
<reference evidence="6" key="2">
    <citation type="submission" date="2025-08" db="UniProtKB">
        <authorList>
            <consortium name="RefSeq"/>
        </authorList>
    </citation>
    <scope>IDENTIFICATION</scope>
    <source>
        <tissue evidence="6">Leaf</tissue>
    </source>
</reference>
<gene>
    <name evidence="6" type="primary">LOC110796021</name>
</gene>
<dbReference type="GO" id="GO:0080043">
    <property type="term" value="F:quercetin 3-O-glucosyltransferase activity"/>
    <property type="evidence" value="ECO:0000318"/>
    <property type="project" value="GO_Central"/>
</dbReference>
<dbReference type="Pfam" id="PF00201">
    <property type="entry name" value="UDPGT"/>
    <property type="match status" value="1"/>
</dbReference>
<name>A0A9R0IXF2_SPIOL</name>
<evidence type="ECO:0000256" key="1">
    <source>
        <dbReference type="ARBA" id="ARBA00009995"/>
    </source>
</evidence>
<evidence type="ECO:0000313" key="6">
    <source>
        <dbReference type="RefSeq" id="XP_021856743.1"/>
    </source>
</evidence>
<dbReference type="RefSeq" id="XP_021856743.1">
    <property type="nucleotide sequence ID" value="XM_022001051.2"/>
</dbReference>
<protein>
    <recommendedName>
        <fullName evidence="4">Glycosyltransferase</fullName>
        <ecNumber evidence="4">2.4.1.-</ecNumber>
    </recommendedName>
</protein>
<evidence type="ECO:0000256" key="4">
    <source>
        <dbReference type="RuleBase" id="RU362057"/>
    </source>
</evidence>
<keyword evidence="5" id="KW-1185">Reference proteome</keyword>
<dbReference type="Proteomes" id="UP000813463">
    <property type="component" value="Chromosome 6"/>
</dbReference>
<sequence length="495" mass="55905">MEQLSATASGHILMFPLPIQGAVNSMLKLAELILLSSNGQISITFLTSEHVHNRLLHHTNVATRFNTYPGFTILTFRDGLPENHPRGSDKFMEMLEAVEAESRPLLRQMLVNNDSTTGEKPITCMIPDGSYNFALDVGKDARIPVIYFDTIGPSCLWVYLCLPILIQAGEIPFQENEDMEAVVNVPGMGNILRRRDLPDFCRTNNPTSEVMIQRISEQAKQFSKASGFILNTFQDLEQPLLSFICSHFPTNNIYVVGPLHQHLMAKLSKQEETIRSYNCSNSFWHEDRSCIDWLNNQPSKSVIFCSFGSQVVITKDQLIEFWQGLVNSGSRFLWIQRPRSVIGMDDDIVHEQQQLPSGLLKGVRENGFITNWGPQEEILSHPSIGGFLTHSGWNSTIESIVAGVPMICWPHYVDQLVISRYVSHVWKFGLDMKDTCDRIVIENMVRDLMGTRKSEFLQNTIAFANLAKQSVEKDGSSCFSLDRLINDIMSFGLPV</sequence>
<evidence type="ECO:0000256" key="2">
    <source>
        <dbReference type="ARBA" id="ARBA00022679"/>
    </source>
</evidence>
<dbReference type="SUPFAM" id="SSF53756">
    <property type="entry name" value="UDP-Glycosyltransferase/glycogen phosphorylase"/>
    <property type="match status" value="1"/>
</dbReference>
<dbReference type="GeneID" id="110796021"/>
<keyword evidence="3" id="KW-0328">Glycosyltransferase</keyword>
<evidence type="ECO:0000313" key="5">
    <source>
        <dbReference type="Proteomes" id="UP000813463"/>
    </source>
</evidence>
<accession>A0A9R0IXF2</accession>
<dbReference type="KEGG" id="soe:110796021"/>
<dbReference type="OrthoDB" id="5835829at2759"/>